<reference evidence="2 3" key="1">
    <citation type="submission" date="2020-08" db="EMBL/GenBank/DDBJ databases">
        <title>Genome sequence of Pedobacter roseus KACC 11594T.</title>
        <authorList>
            <person name="Hyun D.-W."/>
            <person name="Bae J.-W."/>
        </authorList>
    </citation>
    <scope>NUCLEOTIDE SEQUENCE [LARGE SCALE GENOMIC DNA]</scope>
    <source>
        <strain evidence="2 3">KACC 11594</strain>
    </source>
</reference>
<gene>
    <name evidence="2" type="ORF">H9L23_14770</name>
</gene>
<organism evidence="2 3">
    <name type="scientific">Pedobacter roseus</name>
    <dbReference type="NCBI Taxonomy" id="336820"/>
    <lineage>
        <taxon>Bacteria</taxon>
        <taxon>Pseudomonadati</taxon>
        <taxon>Bacteroidota</taxon>
        <taxon>Sphingobacteriia</taxon>
        <taxon>Sphingobacteriales</taxon>
        <taxon>Sphingobacteriaceae</taxon>
        <taxon>Pedobacter</taxon>
    </lineage>
</organism>
<dbReference type="Pfam" id="PF22243">
    <property type="entry name" value="DUF5018-rel"/>
    <property type="match status" value="1"/>
</dbReference>
<keyword evidence="3" id="KW-1185">Reference proteome</keyword>
<dbReference type="RefSeq" id="WP_187591135.1">
    <property type="nucleotide sequence ID" value="NZ_CP060723.1"/>
</dbReference>
<accession>A0A7G9QAN5</accession>
<dbReference type="PROSITE" id="PS51257">
    <property type="entry name" value="PROKAR_LIPOPROTEIN"/>
    <property type="match status" value="1"/>
</dbReference>
<sequence>MKKTIKPLLSIIALGLTFLSTGCLKKGLEDLNNSSLKVMSTVDYTYRFLYTDTIQKGTSKQEIEKDRVCEVLFKKQTATLNENGIDVFKTTLTYDINSVLKAGPTGSVTKEMLYAQFDKLIKAEQLSKLWVYVTVSDVATIASLDDSPKLGGPGDFSKDRRYRVTAADGSSKDYLIRTVKGF</sequence>
<feature type="domain" description="DUF5018" evidence="1">
    <location>
        <begin position="120"/>
        <end position="176"/>
    </location>
</feature>
<dbReference type="InterPro" id="IPR054460">
    <property type="entry name" value="DUF5018-rel"/>
</dbReference>
<evidence type="ECO:0000313" key="2">
    <source>
        <dbReference type="EMBL" id="QNN40410.1"/>
    </source>
</evidence>
<name>A0A7G9QAN5_9SPHI</name>
<dbReference type="Proteomes" id="UP000515806">
    <property type="component" value="Chromosome"/>
</dbReference>
<evidence type="ECO:0000259" key="1">
    <source>
        <dbReference type="Pfam" id="PF22243"/>
    </source>
</evidence>
<proteinExistence type="predicted"/>
<dbReference type="KEGG" id="proe:H9L23_14770"/>
<dbReference type="AlphaFoldDB" id="A0A7G9QAN5"/>
<dbReference type="Gene3D" id="2.60.40.4120">
    <property type="match status" value="1"/>
</dbReference>
<protein>
    <recommendedName>
        <fullName evidence="1">DUF5018 domain-containing protein</fullName>
    </recommendedName>
</protein>
<dbReference type="EMBL" id="CP060723">
    <property type="protein sequence ID" value="QNN40410.1"/>
    <property type="molecule type" value="Genomic_DNA"/>
</dbReference>
<evidence type="ECO:0000313" key="3">
    <source>
        <dbReference type="Proteomes" id="UP000515806"/>
    </source>
</evidence>